<evidence type="ECO:0000256" key="1">
    <source>
        <dbReference type="SAM" id="MobiDB-lite"/>
    </source>
</evidence>
<evidence type="ECO:0000313" key="3">
    <source>
        <dbReference type="EMBL" id="BAJ28503.1"/>
    </source>
</evidence>
<organism evidence="3 4">
    <name type="scientific">Kitasatospora setae (strain ATCC 33774 / DSM 43861 / JCM 3304 / KCC A-0304 / NBRC 14216 / KM-6054)</name>
    <name type="common">Streptomyces setae</name>
    <dbReference type="NCBI Taxonomy" id="452652"/>
    <lineage>
        <taxon>Bacteria</taxon>
        <taxon>Bacillati</taxon>
        <taxon>Actinomycetota</taxon>
        <taxon>Actinomycetes</taxon>
        <taxon>Kitasatosporales</taxon>
        <taxon>Streptomycetaceae</taxon>
        <taxon>Kitasatospora</taxon>
    </lineage>
</organism>
<dbReference type="InterPro" id="IPR001509">
    <property type="entry name" value="Epimerase_deHydtase"/>
</dbReference>
<dbReference type="STRING" id="452652.KSE_26915"/>
<dbReference type="Pfam" id="PF01370">
    <property type="entry name" value="Epimerase"/>
    <property type="match status" value="1"/>
</dbReference>
<protein>
    <recommendedName>
        <fullName evidence="2">NAD-dependent epimerase/dehydratase domain-containing protein</fullName>
    </recommendedName>
</protein>
<feature type="region of interest" description="Disordered" evidence="1">
    <location>
        <begin position="1"/>
        <end position="68"/>
    </location>
</feature>
<feature type="compositionally biased region" description="Pro residues" evidence="1">
    <location>
        <begin position="312"/>
        <end position="322"/>
    </location>
</feature>
<gene>
    <name evidence="3" type="ordered locus">KSE_26915</name>
</gene>
<dbReference type="PANTHER" id="PTHR15020">
    <property type="entry name" value="FLAVIN REDUCTASE-RELATED"/>
    <property type="match status" value="1"/>
</dbReference>
<name>E4NBC2_KITSK</name>
<dbReference type="KEGG" id="ksk:KSE_26915"/>
<dbReference type="SUPFAM" id="SSF51735">
    <property type="entry name" value="NAD(P)-binding Rossmann-fold domains"/>
    <property type="match status" value="1"/>
</dbReference>
<feature type="compositionally biased region" description="Gly residues" evidence="1">
    <location>
        <begin position="323"/>
        <end position="354"/>
    </location>
</feature>
<dbReference type="Proteomes" id="UP000007076">
    <property type="component" value="Chromosome"/>
</dbReference>
<feature type="compositionally biased region" description="Basic and acidic residues" evidence="1">
    <location>
        <begin position="46"/>
        <end position="56"/>
    </location>
</feature>
<dbReference type="AlphaFoldDB" id="E4NBC2"/>
<keyword evidence="4" id="KW-1185">Reference proteome</keyword>
<proteinExistence type="predicted"/>
<feature type="domain" description="NAD-dependent epimerase/dehydratase" evidence="2">
    <location>
        <begin position="78"/>
        <end position="232"/>
    </location>
</feature>
<reference evidence="3" key="1">
    <citation type="journal article" date="2010" name="DNA Res.">
        <title>Genome sequence of Kitasatospora setae NBRC 14216T: an evolutionary snapshot of the family Streptomycetaceae.</title>
        <authorList>
            <person name="Ichikawa N."/>
            <person name="Oguchi A."/>
            <person name="Ikeda H."/>
            <person name="Ishikawa J."/>
            <person name="Kitani S."/>
            <person name="Watanabe Y."/>
            <person name="Nakamura S."/>
            <person name="Katano Y."/>
            <person name="Kishi E."/>
            <person name="Sasagawa M."/>
            <person name="Ankai A."/>
            <person name="Fukui S."/>
            <person name="Hashimoto Y."/>
            <person name="Kamata S."/>
            <person name="Otoguro M."/>
            <person name="Tanikawa S."/>
            <person name="Nihira T."/>
            <person name="Horinouchi S."/>
            <person name="Ohnishi Y."/>
            <person name="Hayakawa M."/>
            <person name="Kuzuyama T."/>
            <person name="Arisawa A."/>
            <person name="Nomoto F."/>
            <person name="Miura H."/>
            <person name="Takahashi Y."/>
            <person name="Fujita N."/>
        </authorList>
    </citation>
    <scope>NUCLEOTIDE SEQUENCE [LARGE SCALE GENOMIC DNA]</scope>
    <source>
        <strain evidence="3">KM-6054</strain>
    </source>
</reference>
<accession>E4NBC2</accession>
<dbReference type="eggNOG" id="COG0451">
    <property type="taxonomic scope" value="Bacteria"/>
</dbReference>
<feature type="region of interest" description="Disordered" evidence="1">
    <location>
        <begin position="270"/>
        <end position="395"/>
    </location>
</feature>
<dbReference type="HOGENOM" id="CLU_697883_0_0_11"/>
<feature type="compositionally biased region" description="Basic residues" evidence="1">
    <location>
        <begin position="291"/>
        <end position="308"/>
    </location>
</feature>
<dbReference type="Gene3D" id="3.40.50.720">
    <property type="entry name" value="NAD(P)-binding Rossmann-like Domain"/>
    <property type="match status" value="1"/>
</dbReference>
<sequence>MAGPGRGQPGIADPWLGRSLPPPVRRAQSGAPGPERPARRSGTGPRRGEAAGRRVPADSPEATGGETVDMKAAGVRRILVTRASGQVGRRLVPRLAGWAGPGAVRVLVRDAGRADRLRALGVEVAVGDLREEADRRWAPADVDVDVVVNAAAALRGVPDEAAWAVNRDAAVALGREAAEAGVSRFVQVSTDLVHGRGLGRPAVEEDVPAPHPAWSAYPASKAEAGAGLRALADRSAGALPLVGGAAGDRPRGAGPAPGAVAGLGGALARRAAARRGAPRGRGAGPVAGRGRPGRRRAHLQRRGRRPAHRLGPPVPAQRPGPPVGFGSGDGGSGNGRNGVRPVGGPGVDRGGPAGAGVATGVPVGLGRGRRGRALTPAGPGPADGWRGGWQGRHGA</sequence>
<feature type="compositionally biased region" description="Gly residues" evidence="1">
    <location>
        <begin position="385"/>
        <end position="395"/>
    </location>
</feature>
<evidence type="ECO:0000259" key="2">
    <source>
        <dbReference type="Pfam" id="PF01370"/>
    </source>
</evidence>
<dbReference type="PANTHER" id="PTHR15020:SF50">
    <property type="entry name" value="UPF0659 PROTEIN YMR090W"/>
    <property type="match status" value="1"/>
</dbReference>
<feature type="compositionally biased region" description="Low complexity" evidence="1">
    <location>
        <begin position="355"/>
        <end position="364"/>
    </location>
</feature>
<dbReference type="InterPro" id="IPR036291">
    <property type="entry name" value="NAD(P)-bd_dom_sf"/>
</dbReference>
<evidence type="ECO:0000313" key="4">
    <source>
        <dbReference type="Proteomes" id="UP000007076"/>
    </source>
</evidence>
<dbReference type="EMBL" id="AP010968">
    <property type="protein sequence ID" value="BAJ28503.1"/>
    <property type="molecule type" value="Genomic_DNA"/>
</dbReference>